<dbReference type="Proteomes" id="UP000029981">
    <property type="component" value="Chromosome 4"/>
</dbReference>
<reference evidence="1 2" key="4">
    <citation type="journal article" date="2011" name="BMC Genomics">
        <title>RNA-Seq improves annotation of protein-coding genes in the cucumber genome.</title>
        <authorList>
            <person name="Li Z."/>
            <person name="Zhang Z."/>
            <person name="Yan P."/>
            <person name="Huang S."/>
            <person name="Fei Z."/>
            <person name="Lin K."/>
        </authorList>
    </citation>
    <scope>NUCLEOTIDE SEQUENCE [LARGE SCALE GENOMIC DNA]</scope>
    <source>
        <strain evidence="2">cv. 9930</strain>
    </source>
</reference>
<organism evidence="1 2">
    <name type="scientific">Cucumis sativus</name>
    <name type="common">Cucumber</name>
    <dbReference type="NCBI Taxonomy" id="3659"/>
    <lineage>
        <taxon>Eukaryota</taxon>
        <taxon>Viridiplantae</taxon>
        <taxon>Streptophyta</taxon>
        <taxon>Embryophyta</taxon>
        <taxon>Tracheophyta</taxon>
        <taxon>Spermatophyta</taxon>
        <taxon>Magnoliopsida</taxon>
        <taxon>eudicotyledons</taxon>
        <taxon>Gunneridae</taxon>
        <taxon>Pentapetalae</taxon>
        <taxon>rosids</taxon>
        <taxon>fabids</taxon>
        <taxon>Cucurbitales</taxon>
        <taxon>Cucurbitaceae</taxon>
        <taxon>Benincaseae</taxon>
        <taxon>Cucumis</taxon>
    </lineage>
</organism>
<proteinExistence type="predicted"/>
<evidence type="ECO:0000313" key="2">
    <source>
        <dbReference type="Proteomes" id="UP000029981"/>
    </source>
</evidence>
<reference evidence="1 2" key="3">
    <citation type="journal article" date="2010" name="BMC Genomics">
        <title>Transcriptome sequencing and comparative analysis of cucumber flowers with different sex types.</title>
        <authorList>
            <person name="Guo S."/>
            <person name="Zheng Y."/>
            <person name="Joung J.G."/>
            <person name="Liu S."/>
            <person name="Zhang Z."/>
            <person name="Crasta O.R."/>
            <person name="Sobral B.W."/>
            <person name="Xu Y."/>
            <person name="Huang S."/>
            <person name="Fei Z."/>
        </authorList>
    </citation>
    <scope>NUCLEOTIDE SEQUENCE [LARGE SCALE GENOMIC DNA]</scope>
    <source>
        <strain evidence="2">cv. 9930</strain>
    </source>
</reference>
<protein>
    <submittedName>
        <fullName evidence="1">Uncharacterized protein</fullName>
    </submittedName>
</protein>
<dbReference type="Gramene" id="KGN54891">
    <property type="protein sequence ID" value="KGN54891"/>
    <property type="gene ID" value="Csa_4G572850"/>
</dbReference>
<dbReference type="AlphaFoldDB" id="A0A0A0L432"/>
<accession>A0A0A0L432</accession>
<dbReference type="EMBL" id="CM002925">
    <property type="protein sequence ID" value="KGN54891.1"/>
    <property type="molecule type" value="Genomic_DNA"/>
</dbReference>
<name>A0A0A0L432_CUCSA</name>
<gene>
    <name evidence="1" type="ORF">Csa_4G572850</name>
</gene>
<reference evidence="1 2" key="2">
    <citation type="journal article" date="2009" name="PLoS ONE">
        <title>An integrated genetic and cytogenetic map of the cucumber genome.</title>
        <authorList>
            <person name="Ren Y."/>
            <person name="Zhang Z."/>
            <person name="Liu J."/>
            <person name="Staub J.E."/>
            <person name="Han Y."/>
            <person name="Cheng Z."/>
            <person name="Li X."/>
            <person name="Lu J."/>
            <person name="Miao H."/>
            <person name="Kang H."/>
            <person name="Xie B."/>
            <person name="Gu X."/>
            <person name="Wang X."/>
            <person name="Du Y."/>
            <person name="Jin W."/>
            <person name="Huang S."/>
        </authorList>
    </citation>
    <scope>NUCLEOTIDE SEQUENCE [LARGE SCALE GENOMIC DNA]</scope>
    <source>
        <strain evidence="2">cv. 9930</strain>
    </source>
</reference>
<keyword evidence="2" id="KW-1185">Reference proteome</keyword>
<reference evidence="1 2" key="1">
    <citation type="journal article" date="2009" name="Nat. Genet.">
        <title>The genome of the cucumber, Cucumis sativus L.</title>
        <authorList>
            <person name="Huang S."/>
            <person name="Li R."/>
            <person name="Zhang Z."/>
            <person name="Li L."/>
            <person name="Gu X."/>
            <person name="Fan W."/>
            <person name="Lucas W.J."/>
            <person name="Wang X."/>
            <person name="Xie B."/>
            <person name="Ni P."/>
            <person name="Ren Y."/>
            <person name="Zhu H."/>
            <person name="Li J."/>
            <person name="Lin K."/>
            <person name="Jin W."/>
            <person name="Fei Z."/>
            <person name="Li G."/>
            <person name="Staub J."/>
            <person name="Kilian A."/>
            <person name="van der Vossen E.A."/>
            <person name="Wu Y."/>
            <person name="Guo J."/>
            <person name="He J."/>
            <person name="Jia Z."/>
            <person name="Ren Y."/>
            <person name="Tian G."/>
            <person name="Lu Y."/>
            <person name="Ruan J."/>
            <person name="Qian W."/>
            <person name="Wang M."/>
            <person name="Huang Q."/>
            <person name="Li B."/>
            <person name="Xuan Z."/>
            <person name="Cao J."/>
            <person name="Asan"/>
            <person name="Wu Z."/>
            <person name="Zhang J."/>
            <person name="Cai Q."/>
            <person name="Bai Y."/>
            <person name="Zhao B."/>
            <person name="Han Y."/>
            <person name="Li Y."/>
            <person name="Li X."/>
            <person name="Wang S."/>
            <person name="Shi Q."/>
            <person name="Liu S."/>
            <person name="Cho W.K."/>
            <person name="Kim J.Y."/>
            <person name="Xu Y."/>
            <person name="Heller-Uszynska K."/>
            <person name="Miao H."/>
            <person name="Cheng Z."/>
            <person name="Zhang S."/>
            <person name="Wu J."/>
            <person name="Yang Y."/>
            <person name="Kang H."/>
            <person name="Li M."/>
            <person name="Liang H."/>
            <person name="Ren X."/>
            <person name="Shi Z."/>
            <person name="Wen M."/>
            <person name="Jian M."/>
            <person name="Yang H."/>
            <person name="Zhang G."/>
            <person name="Yang Z."/>
            <person name="Chen R."/>
            <person name="Liu S."/>
            <person name="Li J."/>
            <person name="Ma L."/>
            <person name="Liu H."/>
            <person name="Zhou Y."/>
            <person name="Zhao J."/>
            <person name="Fang X."/>
            <person name="Li G."/>
            <person name="Fang L."/>
            <person name="Li Y."/>
            <person name="Liu D."/>
            <person name="Zheng H."/>
            <person name="Zhang Y."/>
            <person name="Qin N."/>
            <person name="Li Z."/>
            <person name="Yang G."/>
            <person name="Yang S."/>
            <person name="Bolund L."/>
            <person name="Kristiansen K."/>
            <person name="Zheng H."/>
            <person name="Li S."/>
            <person name="Zhang X."/>
            <person name="Yang H."/>
            <person name="Wang J."/>
            <person name="Sun R."/>
            <person name="Zhang B."/>
            <person name="Jiang S."/>
            <person name="Wang J."/>
            <person name="Du Y."/>
            <person name="Li S."/>
        </authorList>
    </citation>
    <scope>NUCLEOTIDE SEQUENCE [LARGE SCALE GENOMIC DNA]</scope>
    <source>
        <strain evidence="2">cv. 9930</strain>
    </source>
</reference>
<sequence length="81" mass="8933">MFPPSLFFLLPFSESPFLPPPDSLDIATEFRCSTPPAAASHSVFVLDTECGIPSIVALAATVSDFEILMDLVHYDERLLIY</sequence>
<evidence type="ECO:0000313" key="1">
    <source>
        <dbReference type="EMBL" id="KGN54891.1"/>
    </source>
</evidence>